<protein>
    <submittedName>
        <fullName evidence="6">Phosphate ABC transporter ATP-binding protein</fullName>
        <ecNumber evidence="6">3.6.3.27</ecNumber>
    </submittedName>
</protein>
<dbReference type="SUPFAM" id="SSF52540">
    <property type="entry name" value="P-loop containing nucleoside triphosphate hydrolases"/>
    <property type="match status" value="1"/>
</dbReference>
<dbReference type="GO" id="GO:0005524">
    <property type="term" value="F:ATP binding"/>
    <property type="evidence" value="ECO:0007669"/>
    <property type="project" value="UniProtKB-KW"/>
</dbReference>
<evidence type="ECO:0000259" key="5">
    <source>
        <dbReference type="PROSITE" id="PS50893"/>
    </source>
</evidence>
<reference evidence="6 7" key="1">
    <citation type="journal article" date="2017" name="ISME J.">
        <title>Energy and carbon metabolisms in a deep terrestrial subsurface fluid microbial community.</title>
        <authorList>
            <person name="Momper L."/>
            <person name="Jungbluth S.P."/>
            <person name="Lee M.D."/>
            <person name="Amend J.P."/>
        </authorList>
    </citation>
    <scope>NUCLEOTIDE SEQUENCE [LARGE SCALE GENOMIC DNA]</scope>
    <source>
        <strain evidence="6">SURF_17</strain>
    </source>
</reference>
<keyword evidence="3" id="KW-0547">Nucleotide-binding</keyword>
<dbReference type="CDD" id="cd03260">
    <property type="entry name" value="ABC_PstB_phosphate_transporter"/>
    <property type="match status" value="1"/>
</dbReference>
<dbReference type="GO" id="GO:0016887">
    <property type="term" value="F:ATP hydrolysis activity"/>
    <property type="evidence" value="ECO:0007669"/>
    <property type="project" value="InterPro"/>
</dbReference>
<dbReference type="GO" id="GO:0005315">
    <property type="term" value="F:phosphate transmembrane transporter activity"/>
    <property type="evidence" value="ECO:0007669"/>
    <property type="project" value="InterPro"/>
</dbReference>
<keyword evidence="4 6" id="KW-0067">ATP-binding</keyword>
<dbReference type="Pfam" id="PF00005">
    <property type="entry name" value="ABC_tran"/>
    <property type="match status" value="1"/>
</dbReference>
<name>A0A419ESI1_9BACT</name>
<dbReference type="EMBL" id="QZKI01000116">
    <property type="protein sequence ID" value="RJP66429.1"/>
    <property type="molecule type" value="Genomic_DNA"/>
</dbReference>
<dbReference type="Proteomes" id="UP000285961">
    <property type="component" value="Unassembled WGS sequence"/>
</dbReference>
<organism evidence="6 7">
    <name type="scientific">Candidatus Abyssobacteria bacterium SURF_17</name>
    <dbReference type="NCBI Taxonomy" id="2093361"/>
    <lineage>
        <taxon>Bacteria</taxon>
        <taxon>Pseudomonadati</taxon>
        <taxon>Candidatus Hydrogenedentota</taxon>
        <taxon>Candidatus Abyssobacteria</taxon>
    </lineage>
</organism>
<evidence type="ECO:0000256" key="4">
    <source>
        <dbReference type="ARBA" id="ARBA00022840"/>
    </source>
</evidence>
<gene>
    <name evidence="6" type="primary">pstB</name>
    <name evidence="6" type="ORF">C4532_16060</name>
</gene>
<dbReference type="Gene3D" id="3.40.50.300">
    <property type="entry name" value="P-loop containing nucleotide triphosphate hydrolases"/>
    <property type="match status" value="1"/>
</dbReference>
<dbReference type="EC" id="3.6.3.27" evidence="6"/>
<evidence type="ECO:0000256" key="1">
    <source>
        <dbReference type="ARBA" id="ARBA00022448"/>
    </source>
</evidence>
<dbReference type="NCBIfam" id="TIGR00972">
    <property type="entry name" value="3a0107s01c2"/>
    <property type="match status" value="1"/>
</dbReference>
<dbReference type="InterPro" id="IPR003593">
    <property type="entry name" value="AAA+_ATPase"/>
</dbReference>
<evidence type="ECO:0000256" key="2">
    <source>
        <dbReference type="ARBA" id="ARBA00022592"/>
    </source>
</evidence>
<dbReference type="PANTHER" id="PTHR43423">
    <property type="entry name" value="ABC TRANSPORTER I FAMILY MEMBER 17"/>
    <property type="match status" value="1"/>
</dbReference>
<comment type="caution">
    <text evidence="6">The sequence shown here is derived from an EMBL/GenBank/DDBJ whole genome shotgun (WGS) entry which is preliminary data.</text>
</comment>
<dbReference type="InterPro" id="IPR017871">
    <property type="entry name" value="ABC_transporter-like_CS"/>
</dbReference>
<dbReference type="InterPro" id="IPR027417">
    <property type="entry name" value="P-loop_NTPase"/>
</dbReference>
<proteinExistence type="predicted"/>
<dbReference type="InterPro" id="IPR003439">
    <property type="entry name" value="ABC_transporter-like_ATP-bd"/>
</dbReference>
<evidence type="ECO:0000313" key="6">
    <source>
        <dbReference type="EMBL" id="RJP66429.1"/>
    </source>
</evidence>
<sequence length="273" mass="30385">MAEGIDTRTDFVQTISYPRKGEDGAVIEIEKFSLWYGSHQALFDNTLNIERGLVTALIGPSGCGKSTLIRSLNRMNDLIDGLRISGTIRFNAENIYNPDVDVIGLRKRMGMVFQKPNPFPMTVADNVAYPLRVDGIRDRRVLDATVVRALKAAALWDEVKDRLNDNALGLSGGQQQRLCIARAIAGEPDVLLMDEPCSALDPLATAKIEDLIYELRGRYTIIIVTHNMQQAARVSDNTAFMYLGTLIEYGDTRTIFTNPKHGRTQDYVTGRFG</sequence>
<evidence type="ECO:0000256" key="3">
    <source>
        <dbReference type="ARBA" id="ARBA00022741"/>
    </source>
</evidence>
<dbReference type="AlphaFoldDB" id="A0A419ESI1"/>
<accession>A0A419ESI1</accession>
<keyword evidence="6" id="KW-0378">Hydrolase</keyword>
<dbReference type="InterPro" id="IPR005670">
    <property type="entry name" value="PstB-like"/>
</dbReference>
<dbReference type="GO" id="GO:0016020">
    <property type="term" value="C:membrane"/>
    <property type="evidence" value="ECO:0007669"/>
    <property type="project" value="InterPro"/>
</dbReference>
<feature type="domain" description="ABC transporter" evidence="5">
    <location>
        <begin position="27"/>
        <end position="268"/>
    </location>
</feature>
<dbReference type="PROSITE" id="PS50893">
    <property type="entry name" value="ABC_TRANSPORTER_2"/>
    <property type="match status" value="1"/>
</dbReference>
<keyword evidence="1" id="KW-0813">Transport</keyword>
<dbReference type="SMART" id="SM00382">
    <property type="entry name" value="AAA"/>
    <property type="match status" value="1"/>
</dbReference>
<dbReference type="PROSITE" id="PS00211">
    <property type="entry name" value="ABC_TRANSPORTER_1"/>
    <property type="match status" value="1"/>
</dbReference>
<dbReference type="GO" id="GO:0035435">
    <property type="term" value="P:phosphate ion transmembrane transport"/>
    <property type="evidence" value="ECO:0007669"/>
    <property type="project" value="InterPro"/>
</dbReference>
<evidence type="ECO:0000313" key="7">
    <source>
        <dbReference type="Proteomes" id="UP000285961"/>
    </source>
</evidence>
<keyword evidence="2" id="KW-0592">Phosphate transport</keyword>
<dbReference type="PANTHER" id="PTHR43423:SF1">
    <property type="entry name" value="ABC TRANSPORTER I FAMILY MEMBER 17"/>
    <property type="match status" value="1"/>
</dbReference>